<protein>
    <recommendedName>
        <fullName evidence="4">NADH:ubiquinone reductase (H(+)-translocating)</fullName>
    </recommendedName>
</protein>
<feature type="transmembrane region" description="Helical" evidence="1">
    <location>
        <begin position="78"/>
        <end position="95"/>
    </location>
</feature>
<sequence>MEKSYLIAANIIGILFLLYVFIRAIRISLSMRRCKPIHKKAFRTKGKNLESRIFGMIVAIILIIYIFSLFYFEPKNLLILYMCIPLSVVMYQPLFRQAKIGENGICLSTKIIP</sequence>
<feature type="transmembrane region" description="Helical" evidence="1">
    <location>
        <begin position="53"/>
        <end position="72"/>
    </location>
</feature>
<dbReference type="Proteomes" id="UP000595512">
    <property type="component" value="Chromosome"/>
</dbReference>
<dbReference type="RefSeq" id="WP_107920763.1">
    <property type="nucleotide sequence ID" value="NZ_CP066701.1"/>
</dbReference>
<dbReference type="KEGG" id="hspo:JGZ69_10890"/>
<name>A0AB37HRC4_9BACI</name>
<accession>A0AB37HRC4</accession>
<proteinExistence type="predicted"/>
<evidence type="ECO:0000313" key="3">
    <source>
        <dbReference type="Proteomes" id="UP000595512"/>
    </source>
</evidence>
<keyword evidence="1" id="KW-0472">Membrane</keyword>
<keyword evidence="1" id="KW-1133">Transmembrane helix</keyword>
<evidence type="ECO:0008006" key="4">
    <source>
        <dbReference type="Google" id="ProtNLM"/>
    </source>
</evidence>
<gene>
    <name evidence="2" type="ORF">JGZ69_10890</name>
</gene>
<organism evidence="2 3">
    <name type="scientific">Heyndrickxia sporothermodurans</name>
    <dbReference type="NCBI Taxonomy" id="46224"/>
    <lineage>
        <taxon>Bacteria</taxon>
        <taxon>Bacillati</taxon>
        <taxon>Bacillota</taxon>
        <taxon>Bacilli</taxon>
        <taxon>Bacillales</taxon>
        <taxon>Bacillaceae</taxon>
        <taxon>Heyndrickxia</taxon>
    </lineage>
</organism>
<dbReference type="GeneID" id="62500598"/>
<feature type="transmembrane region" description="Helical" evidence="1">
    <location>
        <begin position="6"/>
        <end position="25"/>
    </location>
</feature>
<dbReference type="EMBL" id="CP066701">
    <property type="protein sequence ID" value="QQX27208.1"/>
    <property type="molecule type" value="Genomic_DNA"/>
</dbReference>
<evidence type="ECO:0000256" key="1">
    <source>
        <dbReference type="SAM" id="Phobius"/>
    </source>
</evidence>
<dbReference type="AlphaFoldDB" id="A0AB37HRC4"/>
<keyword evidence="1" id="KW-0812">Transmembrane</keyword>
<evidence type="ECO:0000313" key="2">
    <source>
        <dbReference type="EMBL" id="QQX27208.1"/>
    </source>
</evidence>
<reference evidence="2 3" key="1">
    <citation type="submission" date="2020-12" db="EMBL/GenBank/DDBJ databases">
        <title>Taxonomic evaluation of the Bacillus sporothermodurans group of bacteria based on whole genome sequences.</title>
        <authorList>
            <person name="Fiedler G."/>
            <person name="Herbstmann A.-D."/>
            <person name="Doll E."/>
            <person name="Wenning M."/>
            <person name="Brinks E."/>
            <person name="Kabisch J."/>
            <person name="Breitenwieser F."/>
            <person name="Lappann M."/>
            <person name="Boehnlein C."/>
            <person name="Franz C."/>
        </authorList>
    </citation>
    <scope>NUCLEOTIDE SEQUENCE [LARGE SCALE GENOMIC DNA]</scope>
    <source>
        <strain evidence="2 3">DSM 10599</strain>
    </source>
</reference>